<comment type="caution">
    <text evidence="1">The sequence shown here is derived from an EMBL/GenBank/DDBJ whole genome shotgun (WGS) entry which is preliminary data.</text>
</comment>
<name>A0A658QUR8_9BURK</name>
<dbReference type="EMBL" id="FCNV02000002">
    <property type="protein sequence ID" value="SAL23417.1"/>
    <property type="molecule type" value="Genomic_DNA"/>
</dbReference>
<proteinExistence type="predicted"/>
<dbReference type="RefSeq" id="WP_040050688.1">
    <property type="nucleotide sequence ID" value="NZ_FCNV02000002.1"/>
</dbReference>
<evidence type="ECO:0000313" key="1">
    <source>
        <dbReference type="EMBL" id="SAL23417.1"/>
    </source>
</evidence>
<protein>
    <submittedName>
        <fullName evidence="1">Uncharacterized protein</fullName>
    </submittedName>
</protein>
<sequence>MSTGHASLRMAIDKWFDHTQPLRVRRIQVDSPNTGRCVRVEGIEAPAPVTIYFFEHEGGDWRVYPAIRRPTSMGAFTCSTERELQLSLS</sequence>
<keyword evidence="2" id="KW-1185">Reference proteome</keyword>
<organism evidence="1 2">
    <name type="scientific">Caballeronia concitans</name>
    <dbReference type="NCBI Taxonomy" id="1777133"/>
    <lineage>
        <taxon>Bacteria</taxon>
        <taxon>Pseudomonadati</taxon>
        <taxon>Pseudomonadota</taxon>
        <taxon>Betaproteobacteria</taxon>
        <taxon>Burkholderiales</taxon>
        <taxon>Burkholderiaceae</taxon>
        <taxon>Caballeronia</taxon>
    </lineage>
</organism>
<dbReference type="AlphaFoldDB" id="A0A658QUR8"/>
<dbReference type="Proteomes" id="UP000198263">
    <property type="component" value="Unassembled WGS sequence"/>
</dbReference>
<gene>
    <name evidence="1" type="ORF">AWB72_01709</name>
</gene>
<accession>A0A658QUR8</accession>
<dbReference type="OrthoDB" id="8926609at2"/>
<reference evidence="1 2" key="1">
    <citation type="submission" date="2016-01" db="EMBL/GenBank/DDBJ databases">
        <authorList>
            <person name="Peeters C."/>
        </authorList>
    </citation>
    <scope>NUCLEOTIDE SEQUENCE [LARGE SCALE GENOMIC DNA]</scope>
    <source>
        <strain evidence="1">LMG 29315</strain>
    </source>
</reference>
<evidence type="ECO:0000313" key="2">
    <source>
        <dbReference type="Proteomes" id="UP000198263"/>
    </source>
</evidence>